<keyword evidence="6" id="KW-0812">Transmembrane</keyword>
<name>A0ABR2PGC9_9ROSI</name>
<dbReference type="Pfam" id="PF02362">
    <property type="entry name" value="B3"/>
    <property type="match status" value="1"/>
</dbReference>
<keyword evidence="2" id="KW-0805">Transcription regulation</keyword>
<feature type="transmembrane region" description="Helical" evidence="6">
    <location>
        <begin position="116"/>
        <end position="135"/>
    </location>
</feature>
<feature type="transmembrane region" description="Helical" evidence="6">
    <location>
        <begin position="253"/>
        <end position="273"/>
    </location>
</feature>
<dbReference type="SMART" id="SM01019">
    <property type="entry name" value="B3"/>
    <property type="match status" value="1"/>
</dbReference>
<proteinExistence type="predicted"/>
<feature type="transmembrane region" description="Helical" evidence="6">
    <location>
        <begin position="188"/>
        <end position="206"/>
    </location>
</feature>
<feature type="transmembrane region" description="Helical" evidence="6">
    <location>
        <begin position="226"/>
        <end position="246"/>
    </location>
</feature>
<evidence type="ECO:0000313" key="9">
    <source>
        <dbReference type="Proteomes" id="UP001396334"/>
    </source>
</evidence>
<keyword evidence="6" id="KW-0472">Membrane</keyword>
<evidence type="ECO:0000256" key="3">
    <source>
        <dbReference type="ARBA" id="ARBA00023125"/>
    </source>
</evidence>
<keyword evidence="5" id="KW-0539">Nucleus</keyword>
<dbReference type="PROSITE" id="PS50863">
    <property type="entry name" value="B3"/>
    <property type="match status" value="1"/>
</dbReference>
<feature type="transmembrane region" description="Helical" evidence="6">
    <location>
        <begin position="285"/>
        <end position="305"/>
    </location>
</feature>
<feature type="transmembrane region" description="Helical" evidence="6">
    <location>
        <begin position="155"/>
        <end position="176"/>
    </location>
</feature>
<dbReference type="Proteomes" id="UP001396334">
    <property type="component" value="Unassembled WGS sequence"/>
</dbReference>
<keyword evidence="3" id="KW-0238">DNA-binding</keyword>
<sequence>MAAAIVLKSLKKTDIEKRMTLPSKSLKCFPPLSGDQHMVDFAVRDECGRVWKFRIYTRKRNQKYRKPVLTKGWREFVCSKQLCVGDRVAFYMDKEDPSSYIYEQCTFLTEKGKTQVFVFFTAMTICTVAFSLVYVEIKNWAVGKIPSTQELKQAWSEWEVRCLVVLSLVLQLLLILSAYARQRYKGRFLPYVAAIVWSIYLAADWVATLSMTTILRSTFAEESAVVVLWVPFLLWHLGSPANITAYSLEDNELWLRHFLGLVSNGVEAVYIYIKFRTGSAPIYGSLYVLDLMVVTLLVGGILKYAERIVALRSASSEQLRNDLYSVAKRSQHNSNGRGMIRTGLYESSRTVKNEMDRDPQVTFLREAQESFEIFRPLFLDLQFEVSNKYHEDRVFLRNKPAEQAFRMVNIELQFLYDLFYTKNPIQHRYCQLNAFLRGFYIFSTLSALIVFTTRNNIGGTSKRVLSKADITVTYLLLAGATSLDAFAALLHLRSYWTMIRFGKLHK</sequence>
<feature type="transmembrane region" description="Helical" evidence="6">
    <location>
        <begin position="472"/>
        <end position="492"/>
    </location>
</feature>
<comment type="caution">
    <text evidence="8">The sequence shown here is derived from an EMBL/GenBank/DDBJ whole genome shotgun (WGS) entry which is preliminary data.</text>
</comment>
<dbReference type="Gene3D" id="2.40.330.10">
    <property type="entry name" value="DNA-binding pseudobarrel domain"/>
    <property type="match status" value="1"/>
</dbReference>
<keyword evidence="6" id="KW-1133">Transmembrane helix</keyword>
<dbReference type="EMBL" id="JBBPBN010000060">
    <property type="protein sequence ID" value="KAK8987508.1"/>
    <property type="molecule type" value="Genomic_DNA"/>
</dbReference>
<evidence type="ECO:0000313" key="8">
    <source>
        <dbReference type="EMBL" id="KAK8987508.1"/>
    </source>
</evidence>
<evidence type="ECO:0000256" key="5">
    <source>
        <dbReference type="ARBA" id="ARBA00023242"/>
    </source>
</evidence>
<dbReference type="CDD" id="cd10017">
    <property type="entry name" value="B3_DNA"/>
    <property type="match status" value="1"/>
</dbReference>
<dbReference type="PANTHER" id="PTHR31325">
    <property type="entry name" value="OS01G0798800 PROTEIN-RELATED"/>
    <property type="match status" value="1"/>
</dbReference>
<organism evidence="8 9">
    <name type="scientific">Hibiscus sabdariffa</name>
    <name type="common">roselle</name>
    <dbReference type="NCBI Taxonomy" id="183260"/>
    <lineage>
        <taxon>Eukaryota</taxon>
        <taxon>Viridiplantae</taxon>
        <taxon>Streptophyta</taxon>
        <taxon>Embryophyta</taxon>
        <taxon>Tracheophyta</taxon>
        <taxon>Spermatophyta</taxon>
        <taxon>Magnoliopsida</taxon>
        <taxon>eudicotyledons</taxon>
        <taxon>Gunneridae</taxon>
        <taxon>Pentapetalae</taxon>
        <taxon>rosids</taxon>
        <taxon>malvids</taxon>
        <taxon>Malvales</taxon>
        <taxon>Malvaceae</taxon>
        <taxon>Malvoideae</taxon>
        <taxon>Hibiscus</taxon>
    </lineage>
</organism>
<keyword evidence="9" id="KW-1185">Reference proteome</keyword>
<evidence type="ECO:0000256" key="6">
    <source>
        <dbReference type="SAM" id="Phobius"/>
    </source>
</evidence>
<dbReference type="InterPro" id="IPR025315">
    <property type="entry name" value="DUF4220"/>
</dbReference>
<comment type="subcellular location">
    <subcellularLocation>
        <location evidence="1">Nucleus</location>
    </subcellularLocation>
</comment>
<evidence type="ECO:0000256" key="1">
    <source>
        <dbReference type="ARBA" id="ARBA00004123"/>
    </source>
</evidence>
<feature type="domain" description="TF-B3" evidence="7">
    <location>
        <begin position="4"/>
        <end position="106"/>
    </location>
</feature>
<evidence type="ECO:0000256" key="4">
    <source>
        <dbReference type="ARBA" id="ARBA00023163"/>
    </source>
</evidence>
<evidence type="ECO:0000259" key="7">
    <source>
        <dbReference type="PROSITE" id="PS50863"/>
    </source>
</evidence>
<dbReference type="SUPFAM" id="SSF101936">
    <property type="entry name" value="DNA-binding pseudobarrel domain"/>
    <property type="match status" value="1"/>
</dbReference>
<dbReference type="Pfam" id="PF13968">
    <property type="entry name" value="DUF4220"/>
    <property type="match status" value="1"/>
</dbReference>
<keyword evidence="4" id="KW-0804">Transcription</keyword>
<feature type="transmembrane region" description="Helical" evidence="6">
    <location>
        <begin position="434"/>
        <end position="452"/>
    </location>
</feature>
<dbReference type="InterPro" id="IPR015300">
    <property type="entry name" value="DNA-bd_pseudobarrel_sf"/>
</dbReference>
<protein>
    <recommendedName>
        <fullName evidence="7">TF-B3 domain-containing protein</fullName>
    </recommendedName>
</protein>
<gene>
    <name evidence="8" type="ORF">V6N11_027258</name>
</gene>
<evidence type="ECO:0000256" key="2">
    <source>
        <dbReference type="ARBA" id="ARBA00023015"/>
    </source>
</evidence>
<reference evidence="8 9" key="1">
    <citation type="journal article" date="2024" name="G3 (Bethesda)">
        <title>Genome assembly of Hibiscus sabdariffa L. provides insights into metabolisms of medicinal natural products.</title>
        <authorList>
            <person name="Kim T."/>
        </authorList>
    </citation>
    <scope>NUCLEOTIDE SEQUENCE [LARGE SCALE GENOMIC DNA]</scope>
    <source>
        <strain evidence="8">TK-2024</strain>
        <tissue evidence="8">Old leaves</tissue>
    </source>
</reference>
<accession>A0ABR2PGC9</accession>
<dbReference type="InterPro" id="IPR003340">
    <property type="entry name" value="B3_DNA-bd"/>
</dbReference>